<comment type="cofactor">
    <cofactor evidence="1">
        <name>Zn(2+)</name>
        <dbReference type="ChEBI" id="CHEBI:29105"/>
    </cofactor>
</comment>
<feature type="domain" description="Alcohol dehydrogenase-like N-terminal" evidence="5">
    <location>
        <begin position="69"/>
        <end position="200"/>
    </location>
</feature>
<dbReference type="GO" id="GO:0008270">
    <property type="term" value="F:zinc ion binding"/>
    <property type="evidence" value="ECO:0007669"/>
    <property type="project" value="InterPro"/>
</dbReference>
<dbReference type="Gene3D" id="3.90.180.10">
    <property type="entry name" value="Medium-chain alcohol dehydrogenases, catalytic domain"/>
    <property type="match status" value="1"/>
</dbReference>
<dbReference type="Pfam" id="PF08240">
    <property type="entry name" value="ADH_N"/>
    <property type="match status" value="1"/>
</dbReference>
<proteinExistence type="predicted"/>
<dbReference type="Gene3D" id="3.40.50.720">
    <property type="entry name" value="NAD(P)-binding Rossmann-like Domain"/>
    <property type="match status" value="1"/>
</dbReference>
<dbReference type="PANTHER" id="PTHR42813">
    <property type="entry name" value="ZINC-TYPE ALCOHOL DEHYDROGENASE-LIKE"/>
    <property type="match status" value="1"/>
</dbReference>
<reference evidence="6" key="1">
    <citation type="submission" date="2020-06" db="EMBL/GenBank/DDBJ databases">
        <title>WGS assembly of Ceratodon purpureus strain R40.</title>
        <authorList>
            <person name="Carey S.B."/>
            <person name="Jenkins J."/>
            <person name="Shu S."/>
            <person name="Lovell J.T."/>
            <person name="Sreedasyam A."/>
            <person name="Maumus F."/>
            <person name="Tiley G.P."/>
            <person name="Fernandez-Pozo N."/>
            <person name="Barry K."/>
            <person name="Chen C."/>
            <person name="Wang M."/>
            <person name="Lipzen A."/>
            <person name="Daum C."/>
            <person name="Saski C.A."/>
            <person name="Payton A.C."/>
            <person name="Mcbreen J.C."/>
            <person name="Conrad R.E."/>
            <person name="Kollar L.M."/>
            <person name="Olsson S."/>
            <person name="Huttunen S."/>
            <person name="Landis J.B."/>
            <person name="Wickett N.J."/>
            <person name="Johnson M.G."/>
            <person name="Rensing S.A."/>
            <person name="Grimwood J."/>
            <person name="Schmutz J."/>
            <person name="Mcdaniel S.F."/>
        </authorList>
    </citation>
    <scope>NUCLEOTIDE SEQUENCE</scope>
    <source>
        <strain evidence="6">R40</strain>
    </source>
</reference>
<keyword evidence="2" id="KW-0479">Metal-binding</keyword>
<dbReference type="InterPro" id="IPR013154">
    <property type="entry name" value="ADH-like_N"/>
</dbReference>
<name>A0A8T0ILM8_CERPU</name>
<dbReference type="GO" id="GO:0016491">
    <property type="term" value="F:oxidoreductase activity"/>
    <property type="evidence" value="ECO:0007669"/>
    <property type="project" value="UniProtKB-KW"/>
</dbReference>
<evidence type="ECO:0000256" key="3">
    <source>
        <dbReference type="ARBA" id="ARBA00022833"/>
    </source>
</evidence>
<evidence type="ECO:0000256" key="1">
    <source>
        <dbReference type="ARBA" id="ARBA00001947"/>
    </source>
</evidence>
<gene>
    <name evidence="6" type="ORF">KC19_3G172900</name>
</gene>
<dbReference type="InterPro" id="IPR011032">
    <property type="entry name" value="GroES-like_sf"/>
</dbReference>
<dbReference type="PROSITE" id="PS00059">
    <property type="entry name" value="ADH_ZINC"/>
    <property type="match status" value="1"/>
</dbReference>
<dbReference type="EMBL" id="CM026423">
    <property type="protein sequence ID" value="KAG0583935.1"/>
    <property type="molecule type" value="Genomic_DNA"/>
</dbReference>
<evidence type="ECO:0000259" key="5">
    <source>
        <dbReference type="Pfam" id="PF08240"/>
    </source>
</evidence>
<sequence length="472" mass="51489">MATSGITGVIEPKDVPLDYTVLKNPEQLETPALKVLPKQDPERKMRAVEFHGKKDMKVLERPMPLVTDPADVVLKVTTTCICGSDLHMYVGFMPGMKSGDVVGHEFMGIVEDVGPEVKNLKKGDRVVASGLIACFNCWACKEESFSLCESTNPSKEMDVLYGDRTAGLYGYSHLTGGFQGGQAEYVRVPLADNNCLKVPEGLSDEQVIFLSDILPTGWHANELARVGEGDNVAIWGAGPVGMQAANSAFARGANRVVLIDTLQYRLDYIKQKLPKVETINRKDKKVYEELRKLFSHGPDVAIEAAGFHYVQNPLHKVEVAVGMETDTSEIVNELIYSVRKGGRIGIVGDYVGYSNHFNLGAFMEKGLTMAGGQVYIQKYWPVLLPMIESGKIDPTIVITHTLPLAEAPRGYQIFDDKVDGCIKVLLKPQIDPGVVTPGGRSIKEVARNTVSSVITGVANLVTTSPPSTHDTQ</sequence>
<keyword evidence="4" id="KW-0560">Oxidoreductase</keyword>
<evidence type="ECO:0000256" key="4">
    <source>
        <dbReference type="ARBA" id="ARBA00023002"/>
    </source>
</evidence>
<evidence type="ECO:0000256" key="2">
    <source>
        <dbReference type="ARBA" id="ARBA00022723"/>
    </source>
</evidence>
<dbReference type="InterPro" id="IPR036291">
    <property type="entry name" value="NAD(P)-bd_dom_sf"/>
</dbReference>
<dbReference type="SUPFAM" id="SSF50129">
    <property type="entry name" value="GroES-like"/>
    <property type="match status" value="1"/>
</dbReference>
<dbReference type="InterPro" id="IPR002328">
    <property type="entry name" value="ADH_Zn_CS"/>
</dbReference>
<evidence type="ECO:0000313" key="6">
    <source>
        <dbReference type="EMBL" id="KAG0583935.1"/>
    </source>
</evidence>
<accession>A0A8T0ILM8</accession>
<comment type="caution">
    <text evidence="6">The sequence shown here is derived from an EMBL/GenBank/DDBJ whole genome shotgun (WGS) entry which is preliminary data.</text>
</comment>
<dbReference type="AlphaFoldDB" id="A0A8T0ILM8"/>
<dbReference type="SUPFAM" id="SSF51735">
    <property type="entry name" value="NAD(P)-binding Rossmann-fold domains"/>
    <property type="match status" value="1"/>
</dbReference>
<keyword evidence="7" id="KW-1185">Reference proteome</keyword>
<dbReference type="CDD" id="cd08283">
    <property type="entry name" value="FDH_like_1"/>
    <property type="match status" value="1"/>
</dbReference>
<evidence type="ECO:0000313" key="7">
    <source>
        <dbReference type="Proteomes" id="UP000822688"/>
    </source>
</evidence>
<keyword evidence="3" id="KW-0862">Zinc</keyword>
<protein>
    <recommendedName>
        <fullName evidence="5">Alcohol dehydrogenase-like N-terminal domain-containing protein</fullName>
    </recommendedName>
</protein>
<dbReference type="Proteomes" id="UP000822688">
    <property type="component" value="Chromosome 3"/>
</dbReference>
<organism evidence="6 7">
    <name type="scientific">Ceratodon purpureus</name>
    <name type="common">Fire moss</name>
    <name type="synonym">Dicranum purpureum</name>
    <dbReference type="NCBI Taxonomy" id="3225"/>
    <lineage>
        <taxon>Eukaryota</taxon>
        <taxon>Viridiplantae</taxon>
        <taxon>Streptophyta</taxon>
        <taxon>Embryophyta</taxon>
        <taxon>Bryophyta</taxon>
        <taxon>Bryophytina</taxon>
        <taxon>Bryopsida</taxon>
        <taxon>Dicranidae</taxon>
        <taxon>Pseudoditrichales</taxon>
        <taxon>Ditrichaceae</taxon>
        <taxon>Ceratodon</taxon>
    </lineage>
</organism>
<dbReference type="PANTHER" id="PTHR42813:SF1">
    <property type="entry name" value="DEHYDROGENASE, PUTATIVE (AFU_ORTHOLOGUE AFUA_5G03930)-RELATED"/>
    <property type="match status" value="1"/>
</dbReference>